<dbReference type="RefSeq" id="WP_344096391.1">
    <property type="nucleotide sequence ID" value="NZ_BAAAOG010000008.1"/>
</dbReference>
<reference evidence="2 3" key="1">
    <citation type="journal article" date="2019" name="Int. J. Syst. Evol. Microbiol.">
        <title>The Global Catalogue of Microorganisms (GCM) 10K type strain sequencing project: providing services to taxonomists for standard genome sequencing and annotation.</title>
        <authorList>
            <consortium name="The Broad Institute Genomics Platform"/>
            <consortium name="The Broad Institute Genome Sequencing Center for Infectious Disease"/>
            <person name="Wu L."/>
            <person name="Ma J."/>
        </authorList>
    </citation>
    <scope>NUCLEOTIDE SEQUENCE [LARGE SCALE GENOMIC DNA]</scope>
    <source>
        <strain evidence="2 3">JCM 14901</strain>
    </source>
</reference>
<dbReference type="Proteomes" id="UP001499933">
    <property type="component" value="Unassembled WGS sequence"/>
</dbReference>
<feature type="transmembrane region" description="Helical" evidence="1">
    <location>
        <begin position="89"/>
        <end position="112"/>
    </location>
</feature>
<feature type="transmembrane region" description="Helical" evidence="1">
    <location>
        <begin position="30"/>
        <end position="51"/>
    </location>
</feature>
<dbReference type="EMBL" id="BAAAOG010000008">
    <property type="protein sequence ID" value="GAA1966230.1"/>
    <property type="molecule type" value="Genomic_DNA"/>
</dbReference>
<sequence length="114" mass="11663">MPVRGIRALHAIVRDNGAVAIPELAPRRTFGGVIAVWVIAAVVGVAIGIFVSAESRAAWLAVGLGGCLILAFAIQLWTGRSQGFTQRVAASILGALLVMGVLSLGFGLASIVTV</sequence>
<name>A0ABN2RAM7_9MICO</name>
<keyword evidence="1" id="KW-0812">Transmembrane</keyword>
<proteinExistence type="predicted"/>
<keyword evidence="3" id="KW-1185">Reference proteome</keyword>
<keyword evidence="1" id="KW-0472">Membrane</keyword>
<evidence type="ECO:0000256" key="1">
    <source>
        <dbReference type="SAM" id="Phobius"/>
    </source>
</evidence>
<comment type="caution">
    <text evidence="2">The sequence shown here is derived from an EMBL/GenBank/DDBJ whole genome shotgun (WGS) entry which is preliminary data.</text>
</comment>
<evidence type="ECO:0000313" key="3">
    <source>
        <dbReference type="Proteomes" id="UP001499933"/>
    </source>
</evidence>
<feature type="transmembrane region" description="Helical" evidence="1">
    <location>
        <begin position="57"/>
        <end position="77"/>
    </location>
</feature>
<organism evidence="2 3">
    <name type="scientific">Microbacterium deminutum</name>
    <dbReference type="NCBI Taxonomy" id="344164"/>
    <lineage>
        <taxon>Bacteria</taxon>
        <taxon>Bacillati</taxon>
        <taxon>Actinomycetota</taxon>
        <taxon>Actinomycetes</taxon>
        <taxon>Micrococcales</taxon>
        <taxon>Microbacteriaceae</taxon>
        <taxon>Microbacterium</taxon>
    </lineage>
</organism>
<evidence type="ECO:0000313" key="2">
    <source>
        <dbReference type="EMBL" id="GAA1966230.1"/>
    </source>
</evidence>
<accession>A0ABN2RAM7</accession>
<keyword evidence="1" id="KW-1133">Transmembrane helix</keyword>
<protein>
    <submittedName>
        <fullName evidence="2">Uncharacterized protein</fullName>
    </submittedName>
</protein>
<gene>
    <name evidence="2" type="ORF">GCM10009776_31440</name>
</gene>